<name>A0ABW6MCD9_9ACTN</name>
<evidence type="ECO:0000313" key="6">
    <source>
        <dbReference type="Proteomes" id="UP001601303"/>
    </source>
</evidence>
<keyword evidence="1" id="KW-0805">Transcription regulation</keyword>
<evidence type="ECO:0000256" key="1">
    <source>
        <dbReference type="ARBA" id="ARBA00023015"/>
    </source>
</evidence>
<dbReference type="EMBL" id="JBIAHM010000014">
    <property type="protein sequence ID" value="MFE9603813.1"/>
    <property type="molecule type" value="Genomic_DNA"/>
</dbReference>
<dbReference type="PANTHER" id="PTHR30055">
    <property type="entry name" value="HTH-TYPE TRANSCRIPTIONAL REGULATOR RUTR"/>
    <property type="match status" value="1"/>
</dbReference>
<dbReference type="Gene3D" id="1.10.357.10">
    <property type="entry name" value="Tetracycline Repressor, domain 2"/>
    <property type="match status" value="1"/>
</dbReference>
<evidence type="ECO:0000256" key="3">
    <source>
        <dbReference type="ARBA" id="ARBA00023163"/>
    </source>
</evidence>
<accession>A0ABW6MCD9</accession>
<organism evidence="5 6">
    <name type="scientific">Streptomyces hokutonensis</name>
    <dbReference type="NCBI Taxonomy" id="1306990"/>
    <lineage>
        <taxon>Bacteria</taxon>
        <taxon>Bacillati</taxon>
        <taxon>Actinomycetota</taxon>
        <taxon>Actinomycetes</taxon>
        <taxon>Kitasatosporales</taxon>
        <taxon>Streptomycetaceae</taxon>
        <taxon>Streptomyces</taxon>
    </lineage>
</organism>
<keyword evidence="3" id="KW-0804">Transcription</keyword>
<dbReference type="SUPFAM" id="SSF46689">
    <property type="entry name" value="Homeodomain-like"/>
    <property type="match status" value="1"/>
</dbReference>
<protein>
    <submittedName>
        <fullName evidence="5">TetR/AcrR family transcriptional regulator</fullName>
    </submittedName>
</protein>
<evidence type="ECO:0000256" key="2">
    <source>
        <dbReference type="ARBA" id="ARBA00023125"/>
    </source>
</evidence>
<evidence type="ECO:0000259" key="4">
    <source>
        <dbReference type="Pfam" id="PF00440"/>
    </source>
</evidence>
<reference evidence="5 6" key="1">
    <citation type="submission" date="2024-10" db="EMBL/GenBank/DDBJ databases">
        <title>The Natural Products Discovery Center: Release of the First 8490 Sequenced Strains for Exploring Actinobacteria Biosynthetic Diversity.</title>
        <authorList>
            <person name="Kalkreuter E."/>
            <person name="Kautsar S.A."/>
            <person name="Yang D."/>
            <person name="Bader C.D."/>
            <person name="Teijaro C.N."/>
            <person name="Fluegel L."/>
            <person name="Davis C.M."/>
            <person name="Simpson J.R."/>
            <person name="Lauterbach L."/>
            <person name="Steele A.D."/>
            <person name="Gui C."/>
            <person name="Meng S."/>
            <person name="Li G."/>
            <person name="Viehrig K."/>
            <person name="Ye F."/>
            <person name="Su P."/>
            <person name="Kiefer A.F."/>
            <person name="Nichols A."/>
            <person name="Cepeda A.J."/>
            <person name="Yan W."/>
            <person name="Fan B."/>
            <person name="Jiang Y."/>
            <person name="Adhikari A."/>
            <person name="Zheng C.-J."/>
            <person name="Schuster L."/>
            <person name="Cowan T.M."/>
            <person name="Smanski M.J."/>
            <person name="Chevrette M.G."/>
            <person name="De Carvalho L.P.S."/>
            <person name="Shen B."/>
        </authorList>
    </citation>
    <scope>NUCLEOTIDE SEQUENCE [LARGE SCALE GENOMIC DNA]</scope>
    <source>
        <strain evidence="5 6">NPDC006488</strain>
    </source>
</reference>
<feature type="domain" description="HTH tetR-type" evidence="4">
    <location>
        <begin position="18"/>
        <end position="65"/>
    </location>
</feature>
<sequence length="221" mass="24359">MADSTRRDEQVRATRKALLDTAERLFAEHGVHAMSNRRISEAAGQGNNTAVGYHFGTKADLVRAIVRRHAEEIENIRVGMLADIGDSTDLRDWVECSVRPVTRHLAALGRPSWYARFIAQVSADPALYALTEEEFFGASPSLRKLEDGLTRCVPVLPAGVHTDRAVMTRHLIVQMSVERERALADDTPTTRPTWHDTADGLVDAIVALWQAPVTTGAPTPK</sequence>
<comment type="caution">
    <text evidence="5">The sequence shown here is derived from an EMBL/GenBank/DDBJ whole genome shotgun (WGS) entry which is preliminary data.</text>
</comment>
<evidence type="ECO:0000313" key="5">
    <source>
        <dbReference type="EMBL" id="MFE9603813.1"/>
    </source>
</evidence>
<dbReference type="InterPro" id="IPR001647">
    <property type="entry name" value="HTH_TetR"/>
</dbReference>
<dbReference type="InterPro" id="IPR009057">
    <property type="entry name" value="Homeodomain-like_sf"/>
</dbReference>
<dbReference type="Proteomes" id="UP001601303">
    <property type="component" value="Unassembled WGS sequence"/>
</dbReference>
<dbReference type="RefSeq" id="WP_388112667.1">
    <property type="nucleotide sequence ID" value="NZ_JBIAHM010000014.1"/>
</dbReference>
<dbReference type="InterPro" id="IPR050109">
    <property type="entry name" value="HTH-type_TetR-like_transc_reg"/>
</dbReference>
<keyword evidence="2" id="KW-0238">DNA-binding</keyword>
<keyword evidence="6" id="KW-1185">Reference proteome</keyword>
<gene>
    <name evidence="5" type="ORF">ACFYNQ_35270</name>
</gene>
<dbReference type="PANTHER" id="PTHR30055:SF234">
    <property type="entry name" value="HTH-TYPE TRANSCRIPTIONAL REGULATOR BETI"/>
    <property type="match status" value="1"/>
</dbReference>
<proteinExistence type="predicted"/>
<dbReference type="Pfam" id="PF00440">
    <property type="entry name" value="TetR_N"/>
    <property type="match status" value="1"/>
</dbReference>